<keyword evidence="6" id="KW-0547">Nucleotide-binding</keyword>
<proteinExistence type="inferred from homology"/>
<dbReference type="GO" id="GO:0005524">
    <property type="term" value="F:ATP binding"/>
    <property type="evidence" value="ECO:0007669"/>
    <property type="project" value="UniProtKB-KW"/>
</dbReference>
<reference evidence="14" key="1">
    <citation type="submission" date="2020-05" db="EMBL/GenBank/DDBJ databases">
        <authorList>
            <person name="Chiriac C."/>
            <person name="Salcher M."/>
            <person name="Ghai R."/>
            <person name="Kavagutti S V."/>
        </authorList>
    </citation>
    <scope>NUCLEOTIDE SEQUENCE</scope>
</reference>
<dbReference type="EMBL" id="CAFBRX010000104">
    <property type="protein sequence ID" value="CAB5126523.1"/>
    <property type="molecule type" value="Genomic_DNA"/>
</dbReference>
<dbReference type="InterPro" id="IPR001980">
    <property type="entry name" value="PPAT"/>
</dbReference>
<dbReference type="NCBIfam" id="TIGR00125">
    <property type="entry name" value="cyt_tran_rel"/>
    <property type="match status" value="1"/>
</dbReference>
<evidence type="ECO:0000256" key="6">
    <source>
        <dbReference type="ARBA" id="ARBA00022741"/>
    </source>
</evidence>
<evidence type="ECO:0000256" key="2">
    <source>
        <dbReference type="ARBA" id="ARBA00013868"/>
    </source>
</evidence>
<dbReference type="GO" id="GO:0015937">
    <property type="term" value="P:coenzyme A biosynthetic process"/>
    <property type="evidence" value="ECO:0007669"/>
    <property type="project" value="UniProtKB-KW"/>
</dbReference>
<dbReference type="EMBL" id="CAFBQJ010000066">
    <property type="protein sequence ID" value="CAB5047683.1"/>
    <property type="molecule type" value="Genomic_DNA"/>
</dbReference>
<dbReference type="EMBL" id="CAEZZV010000111">
    <property type="protein sequence ID" value="CAB4781773.1"/>
    <property type="molecule type" value="Genomic_DNA"/>
</dbReference>
<dbReference type="InterPro" id="IPR004821">
    <property type="entry name" value="Cyt_trans-like"/>
</dbReference>
<gene>
    <name evidence="12" type="ORF">UFOPK1421_00235</name>
    <name evidence="13" type="ORF">UFOPK2921_00910</name>
    <name evidence="14" type="ORF">UFOPK4275_00499</name>
    <name evidence="15" type="ORF">UFOPK4422_01044</name>
</gene>
<keyword evidence="3" id="KW-0963">Cytoplasm</keyword>
<sequence>MAGSTALTALYPGSFDPFHNGHLDVVEQAVELFGNVVVAVIHNPAKPSGLIELDDRVALIKACVSHLPTVRVQAHPGLAVDAAYAEYASFIVKGLRTSADFEVEQQMAHMNYSVAGVRTVYVPCRADQGFISSRFIREIAQGREQIAHLVPAPVARALAGIFGEPTVDHRPHSERHS</sequence>
<evidence type="ECO:0000313" key="13">
    <source>
        <dbReference type="EMBL" id="CAB4781773.1"/>
    </source>
</evidence>
<evidence type="ECO:0000256" key="8">
    <source>
        <dbReference type="ARBA" id="ARBA00022842"/>
    </source>
</evidence>
<dbReference type="NCBIfam" id="TIGR01510">
    <property type="entry name" value="coaD_prev_kdtB"/>
    <property type="match status" value="1"/>
</dbReference>
<dbReference type="SUPFAM" id="SSF52374">
    <property type="entry name" value="Nucleotidylyl transferase"/>
    <property type="match status" value="1"/>
</dbReference>
<protein>
    <recommendedName>
        <fullName evidence="2">Phosphopantetheine adenylyltransferase</fullName>
        <ecNumber evidence="1">2.7.7.3</ecNumber>
    </recommendedName>
</protein>
<evidence type="ECO:0000256" key="10">
    <source>
        <dbReference type="ARBA" id="ARBA00029346"/>
    </source>
</evidence>
<keyword evidence="4" id="KW-0808">Transferase</keyword>
<evidence type="ECO:0000256" key="3">
    <source>
        <dbReference type="ARBA" id="ARBA00022490"/>
    </source>
</evidence>
<keyword evidence="8" id="KW-0460">Magnesium</keyword>
<dbReference type="AlphaFoldDB" id="A0A6J7T2U6"/>
<evidence type="ECO:0000313" key="15">
    <source>
        <dbReference type="EMBL" id="CAB5126523.1"/>
    </source>
</evidence>
<dbReference type="PANTHER" id="PTHR21342:SF1">
    <property type="entry name" value="PHOSPHOPANTETHEINE ADENYLYLTRANSFERASE"/>
    <property type="match status" value="1"/>
</dbReference>
<evidence type="ECO:0000256" key="5">
    <source>
        <dbReference type="ARBA" id="ARBA00022695"/>
    </source>
</evidence>
<dbReference type="Pfam" id="PF01467">
    <property type="entry name" value="CTP_transf_like"/>
    <property type="match status" value="1"/>
</dbReference>
<accession>A0A6J7T2U6</accession>
<dbReference type="HAMAP" id="MF_00151">
    <property type="entry name" value="PPAT_bact"/>
    <property type="match status" value="1"/>
</dbReference>
<evidence type="ECO:0000313" key="14">
    <source>
        <dbReference type="EMBL" id="CAB5047683.1"/>
    </source>
</evidence>
<evidence type="ECO:0000259" key="11">
    <source>
        <dbReference type="Pfam" id="PF01467"/>
    </source>
</evidence>
<dbReference type="GO" id="GO:0004595">
    <property type="term" value="F:pantetheine-phosphate adenylyltransferase activity"/>
    <property type="evidence" value="ECO:0007669"/>
    <property type="project" value="UniProtKB-EC"/>
</dbReference>
<dbReference type="PANTHER" id="PTHR21342">
    <property type="entry name" value="PHOSPHOPANTETHEINE ADENYLYLTRANSFERASE"/>
    <property type="match status" value="1"/>
</dbReference>
<evidence type="ECO:0000256" key="7">
    <source>
        <dbReference type="ARBA" id="ARBA00022840"/>
    </source>
</evidence>
<organism evidence="14">
    <name type="scientific">freshwater metagenome</name>
    <dbReference type="NCBI Taxonomy" id="449393"/>
    <lineage>
        <taxon>unclassified sequences</taxon>
        <taxon>metagenomes</taxon>
        <taxon>ecological metagenomes</taxon>
    </lineage>
</organism>
<evidence type="ECO:0000256" key="1">
    <source>
        <dbReference type="ARBA" id="ARBA00012392"/>
    </source>
</evidence>
<keyword evidence="5" id="KW-0548">Nucleotidyltransferase</keyword>
<keyword evidence="7" id="KW-0067">ATP-binding</keyword>
<feature type="domain" description="Cytidyltransferase-like" evidence="11">
    <location>
        <begin position="10"/>
        <end position="138"/>
    </location>
</feature>
<dbReference type="EC" id="2.7.7.3" evidence="1"/>
<dbReference type="Gene3D" id="3.40.50.620">
    <property type="entry name" value="HUPs"/>
    <property type="match status" value="1"/>
</dbReference>
<dbReference type="PRINTS" id="PR01020">
    <property type="entry name" value="LPSBIOSNTHSS"/>
</dbReference>
<dbReference type="InterPro" id="IPR014729">
    <property type="entry name" value="Rossmann-like_a/b/a_fold"/>
</dbReference>
<evidence type="ECO:0000256" key="9">
    <source>
        <dbReference type="ARBA" id="ARBA00022993"/>
    </source>
</evidence>
<dbReference type="EMBL" id="CAEZSL010000015">
    <property type="protein sequence ID" value="CAB4534357.1"/>
    <property type="molecule type" value="Genomic_DNA"/>
</dbReference>
<name>A0A6J7T2U6_9ZZZZ</name>
<keyword evidence="9" id="KW-0173">Coenzyme A biosynthesis</keyword>
<evidence type="ECO:0000256" key="4">
    <source>
        <dbReference type="ARBA" id="ARBA00022679"/>
    </source>
</evidence>
<evidence type="ECO:0000313" key="12">
    <source>
        <dbReference type="EMBL" id="CAB4534357.1"/>
    </source>
</evidence>
<comment type="catalytic activity">
    <reaction evidence="10">
        <text>(R)-4'-phosphopantetheine + ATP + H(+) = 3'-dephospho-CoA + diphosphate</text>
        <dbReference type="Rhea" id="RHEA:19801"/>
        <dbReference type="ChEBI" id="CHEBI:15378"/>
        <dbReference type="ChEBI" id="CHEBI:30616"/>
        <dbReference type="ChEBI" id="CHEBI:33019"/>
        <dbReference type="ChEBI" id="CHEBI:57328"/>
        <dbReference type="ChEBI" id="CHEBI:61723"/>
        <dbReference type="EC" id="2.7.7.3"/>
    </reaction>
</comment>